<dbReference type="SUPFAM" id="SSF101898">
    <property type="entry name" value="NHL repeat"/>
    <property type="match status" value="1"/>
</dbReference>
<dbReference type="EMBL" id="JAGYWB010000006">
    <property type="protein sequence ID" value="KAI0518978.1"/>
    <property type="molecule type" value="Genomic_DNA"/>
</dbReference>
<dbReference type="InterPro" id="IPR001810">
    <property type="entry name" value="F-box_dom"/>
</dbReference>
<comment type="caution">
    <text evidence="2">The sequence shown here is derived from an EMBL/GenBank/DDBJ whole genome shotgun (WGS) entry which is preliminary data.</text>
</comment>
<gene>
    <name evidence="2" type="ORF">KFK09_006417</name>
</gene>
<evidence type="ECO:0000259" key="1">
    <source>
        <dbReference type="PROSITE" id="PS50181"/>
    </source>
</evidence>
<dbReference type="InterPro" id="IPR005174">
    <property type="entry name" value="KIB1-4_b-propeller"/>
</dbReference>
<dbReference type="AlphaFoldDB" id="A0A8T3BPJ8"/>
<dbReference type="InterPro" id="IPR050942">
    <property type="entry name" value="F-box_BR-signaling"/>
</dbReference>
<dbReference type="PROSITE" id="PS50181">
    <property type="entry name" value="FBOX"/>
    <property type="match status" value="1"/>
</dbReference>
<sequence length="413" mass="46928">MAWSDLPIDLLCCISSHLSIVDLVRLSVVCTSWSSTLDNYALLGFQCRSSPWLLLSNDVEEASDTLTFHELTIEREEAILSFHHRFSSIGSYTYGRRYFGSKDGWLVTLDKIDLQPRLFNPVTKAEISLPSLLTLIEPQYAPDSYIRISVNEIFFDFTTDKFRDIYFHKIIVSSNDSSGTVVVIFGIRKALALASSEDPTWVLGPTLSPYNIENEEQFEDVFFHEDDQRFYAITNFSMVLAFDLNGQNVELICPNMPNPYQRSLNIDYMYYIAFLSGTLLRIERVIDISPSRHLNARTVDISIFKFVPAVVISSASSSSSSSSSYSQWIPINELGEYSLFVGCNQTFSLHHMVATGIKPNCIYFTDHSSSMFPGYVDCDVGLFDLSNDLIQYILHPYSRTNWPPSIWFTPSIS</sequence>
<dbReference type="Pfam" id="PF00646">
    <property type="entry name" value="F-box"/>
    <property type="match status" value="1"/>
</dbReference>
<dbReference type="SUPFAM" id="SSF81383">
    <property type="entry name" value="F-box domain"/>
    <property type="match status" value="1"/>
</dbReference>
<keyword evidence="3" id="KW-1185">Reference proteome</keyword>
<dbReference type="Gene3D" id="1.20.1280.50">
    <property type="match status" value="1"/>
</dbReference>
<reference evidence="2" key="1">
    <citation type="journal article" date="2022" name="Front. Genet.">
        <title>Chromosome-Scale Assembly of the Dendrobium nobile Genome Provides Insights Into the Molecular Mechanism of the Biosynthesis of the Medicinal Active Ingredient of Dendrobium.</title>
        <authorList>
            <person name="Xu Q."/>
            <person name="Niu S.-C."/>
            <person name="Li K.-L."/>
            <person name="Zheng P.-J."/>
            <person name="Zhang X.-J."/>
            <person name="Jia Y."/>
            <person name="Liu Y."/>
            <person name="Niu Y.-X."/>
            <person name="Yu L.-H."/>
            <person name="Chen D.-F."/>
            <person name="Zhang G.-Q."/>
        </authorList>
    </citation>
    <scope>NUCLEOTIDE SEQUENCE</scope>
    <source>
        <tissue evidence="2">Leaf</tissue>
    </source>
</reference>
<dbReference type="Proteomes" id="UP000829196">
    <property type="component" value="Unassembled WGS sequence"/>
</dbReference>
<dbReference type="CDD" id="cd09917">
    <property type="entry name" value="F-box_SF"/>
    <property type="match status" value="1"/>
</dbReference>
<dbReference type="InterPro" id="IPR036047">
    <property type="entry name" value="F-box-like_dom_sf"/>
</dbReference>
<protein>
    <recommendedName>
        <fullName evidence="1">F-box domain-containing protein</fullName>
    </recommendedName>
</protein>
<name>A0A8T3BPJ8_DENNO</name>
<dbReference type="OrthoDB" id="585457at2759"/>
<feature type="domain" description="F-box" evidence="1">
    <location>
        <begin position="1"/>
        <end position="55"/>
    </location>
</feature>
<evidence type="ECO:0000313" key="3">
    <source>
        <dbReference type="Proteomes" id="UP000829196"/>
    </source>
</evidence>
<dbReference type="PANTHER" id="PTHR44259">
    <property type="entry name" value="OS07G0183000 PROTEIN-RELATED"/>
    <property type="match status" value="1"/>
</dbReference>
<proteinExistence type="predicted"/>
<dbReference type="SMART" id="SM00256">
    <property type="entry name" value="FBOX"/>
    <property type="match status" value="1"/>
</dbReference>
<accession>A0A8T3BPJ8</accession>
<evidence type="ECO:0000313" key="2">
    <source>
        <dbReference type="EMBL" id="KAI0518978.1"/>
    </source>
</evidence>
<dbReference type="Pfam" id="PF03478">
    <property type="entry name" value="Beta-prop_KIB1-4"/>
    <property type="match status" value="1"/>
</dbReference>
<organism evidence="2 3">
    <name type="scientific">Dendrobium nobile</name>
    <name type="common">Orchid</name>
    <dbReference type="NCBI Taxonomy" id="94219"/>
    <lineage>
        <taxon>Eukaryota</taxon>
        <taxon>Viridiplantae</taxon>
        <taxon>Streptophyta</taxon>
        <taxon>Embryophyta</taxon>
        <taxon>Tracheophyta</taxon>
        <taxon>Spermatophyta</taxon>
        <taxon>Magnoliopsida</taxon>
        <taxon>Liliopsida</taxon>
        <taxon>Asparagales</taxon>
        <taxon>Orchidaceae</taxon>
        <taxon>Epidendroideae</taxon>
        <taxon>Malaxideae</taxon>
        <taxon>Dendrobiinae</taxon>
        <taxon>Dendrobium</taxon>
    </lineage>
</organism>